<evidence type="ECO:0000313" key="1">
    <source>
        <dbReference type="EMBL" id="USY17394.1"/>
    </source>
</evidence>
<evidence type="ECO:0000313" key="3">
    <source>
        <dbReference type="Proteomes" id="UP001055940"/>
    </source>
</evidence>
<dbReference type="EMBL" id="CP099837">
    <property type="protein sequence ID" value="USY17394.1"/>
    <property type="molecule type" value="Genomic_DNA"/>
</dbReference>
<accession>A0ABY5DEB0</accession>
<dbReference type="Gene3D" id="1.10.10.60">
    <property type="entry name" value="Homeodomain-like"/>
    <property type="match status" value="1"/>
</dbReference>
<dbReference type="EMBL" id="CP099837">
    <property type="protein sequence ID" value="USY22681.1"/>
    <property type="molecule type" value="Genomic_DNA"/>
</dbReference>
<dbReference type="InterPro" id="IPR009057">
    <property type="entry name" value="Homeodomain-like_sf"/>
</dbReference>
<evidence type="ECO:0000313" key="2">
    <source>
        <dbReference type="EMBL" id="USY22681.1"/>
    </source>
</evidence>
<keyword evidence="3" id="KW-1185">Reference proteome</keyword>
<dbReference type="SUPFAM" id="SSF46689">
    <property type="entry name" value="Homeodomain-like"/>
    <property type="match status" value="1"/>
</dbReference>
<dbReference type="InterPro" id="IPR002514">
    <property type="entry name" value="Transposase_8"/>
</dbReference>
<reference evidence="2" key="1">
    <citation type="submission" date="2022-06" db="EMBL/GenBank/DDBJ databases">
        <authorList>
            <person name="Ping M."/>
        </authorList>
    </citation>
    <scope>NUCLEOTIDE SEQUENCE</scope>
    <source>
        <strain evidence="2">JCM11759T</strain>
    </source>
</reference>
<proteinExistence type="predicted"/>
<dbReference type="Pfam" id="PF01527">
    <property type="entry name" value="HTH_Tnp_1"/>
    <property type="match status" value="1"/>
</dbReference>
<sequence length="77" mass="8873">MVIESGLPVKKVAEDIGVHSETLRLWVKSHREENPSSEPGLDINERARLRELERINREQAKEIEFLKKGVPRTREAA</sequence>
<protein>
    <submittedName>
        <fullName evidence="2">Transposase</fullName>
    </submittedName>
</protein>
<organism evidence="2 3">
    <name type="scientific">Nocardiopsis exhalans</name>
    <dbReference type="NCBI Taxonomy" id="163604"/>
    <lineage>
        <taxon>Bacteria</taxon>
        <taxon>Bacillati</taxon>
        <taxon>Actinomycetota</taxon>
        <taxon>Actinomycetes</taxon>
        <taxon>Streptosporangiales</taxon>
        <taxon>Nocardiopsidaceae</taxon>
        <taxon>Nocardiopsis</taxon>
    </lineage>
</organism>
<name>A0ABY5DEB0_9ACTN</name>
<gene>
    <name evidence="2" type="ORF">NE857_14355</name>
    <name evidence="1" type="ORF">NE857_18800</name>
</gene>
<dbReference type="Proteomes" id="UP001055940">
    <property type="component" value="Chromosome"/>
</dbReference>